<sequence length="130" mass="13857">MSRNISGCPLPRPITLTARLAPFVGKIVTVVTPGLIRTTGVLSNNSASGFTVGALRVPFATSFYILLPVRGRPLLPFNVNARAEDLGEIGGQLVQVGRNFVELIQSSGSVSTLFPLNLFTEVQCEPMGDE</sequence>
<dbReference type="RefSeq" id="WP_167065723.1">
    <property type="nucleotide sequence ID" value="NZ_JAAOZR010000043.1"/>
</dbReference>
<protein>
    <recommendedName>
        <fullName evidence="3">PilZ domain-containing protein</fullName>
    </recommendedName>
</protein>
<comment type="caution">
    <text evidence="1">The sequence shown here is derived from an EMBL/GenBank/DDBJ whole genome shotgun (WGS) entry which is preliminary data.</text>
</comment>
<dbReference type="Proteomes" id="UP001519344">
    <property type="component" value="Unassembled WGS sequence"/>
</dbReference>
<keyword evidence="2" id="KW-1185">Reference proteome</keyword>
<evidence type="ECO:0008006" key="3">
    <source>
        <dbReference type="Google" id="ProtNLM"/>
    </source>
</evidence>
<gene>
    <name evidence="1" type="ORF">J2Z65_004804</name>
</gene>
<reference evidence="1 2" key="1">
    <citation type="submission" date="2021-03" db="EMBL/GenBank/DDBJ databases">
        <title>Genomic Encyclopedia of Type Strains, Phase IV (KMG-IV): sequencing the most valuable type-strain genomes for metagenomic binning, comparative biology and taxonomic classification.</title>
        <authorList>
            <person name="Goeker M."/>
        </authorList>
    </citation>
    <scope>NUCLEOTIDE SEQUENCE [LARGE SCALE GENOMIC DNA]</scope>
    <source>
        <strain evidence="1 2">DSM 24950</strain>
    </source>
</reference>
<dbReference type="EMBL" id="JAGGKV010000015">
    <property type="protein sequence ID" value="MBP1965559.1"/>
    <property type="molecule type" value="Genomic_DNA"/>
</dbReference>
<organism evidence="1 2">
    <name type="scientific">Paenibacillus aceris</name>
    <dbReference type="NCBI Taxonomy" id="869555"/>
    <lineage>
        <taxon>Bacteria</taxon>
        <taxon>Bacillati</taxon>
        <taxon>Bacillota</taxon>
        <taxon>Bacilli</taxon>
        <taxon>Bacillales</taxon>
        <taxon>Paenibacillaceae</taxon>
        <taxon>Paenibacillus</taxon>
    </lineage>
</organism>
<evidence type="ECO:0000313" key="1">
    <source>
        <dbReference type="EMBL" id="MBP1965559.1"/>
    </source>
</evidence>
<evidence type="ECO:0000313" key="2">
    <source>
        <dbReference type="Proteomes" id="UP001519344"/>
    </source>
</evidence>
<name>A0ABS4I620_9BACL</name>
<accession>A0ABS4I620</accession>
<proteinExistence type="predicted"/>